<feature type="transmembrane region" description="Helical" evidence="2">
    <location>
        <begin position="126"/>
        <end position="144"/>
    </location>
</feature>
<evidence type="ECO:0000256" key="1">
    <source>
        <dbReference type="ARBA" id="ARBA00023125"/>
    </source>
</evidence>
<dbReference type="PROSITE" id="PS50943">
    <property type="entry name" value="HTH_CROC1"/>
    <property type="match status" value="1"/>
</dbReference>
<dbReference type="Gene3D" id="1.10.260.40">
    <property type="entry name" value="lambda repressor-like DNA-binding domains"/>
    <property type="match status" value="1"/>
</dbReference>
<keyword evidence="2" id="KW-0812">Transmembrane</keyword>
<dbReference type="EMBL" id="CEKZ01000003">
    <property type="protein sequence ID" value="CEQ02945.1"/>
    <property type="molecule type" value="Genomic_DNA"/>
</dbReference>
<dbReference type="SMART" id="SM00530">
    <property type="entry name" value="HTH_XRE"/>
    <property type="match status" value="1"/>
</dbReference>
<dbReference type="AlphaFoldDB" id="A0A0A8VL68"/>
<dbReference type="GO" id="GO:0003677">
    <property type="term" value="F:DNA binding"/>
    <property type="evidence" value="ECO:0007669"/>
    <property type="project" value="UniProtKB-KW"/>
</dbReference>
<dbReference type="PANTHER" id="PTHR46558">
    <property type="entry name" value="TRACRIPTIONAL REGULATORY PROTEIN-RELATED-RELATED"/>
    <property type="match status" value="1"/>
</dbReference>
<feature type="transmembrane region" description="Helical" evidence="2">
    <location>
        <begin position="98"/>
        <end position="120"/>
    </location>
</feature>
<evidence type="ECO:0000259" key="3">
    <source>
        <dbReference type="PROSITE" id="PS50943"/>
    </source>
</evidence>
<evidence type="ECO:0000256" key="2">
    <source>
        <dbReference type="SAM" id="Phobius"/>
    </source>
</evidence>
<dbReference type="InterPro" id="IPR001387">
    <property type="entry name" value="Cro/C1-type_HTH"/>
</dbReference>
<dbReference type="PANTHER" id="PTHR46558:SF4">
    <property type="entry name" value="DNA-BIDING PHAGE PROTEIN"/>
    <property type="match status" value="1"/>
</dbReference>
<keyword evidence="2" id="KW-0472">Membrane</keyword>
<evidence type="ECO:0000313" key="4">
    <source>
        <dbReference type="EMBL" id="CEQ02945.1"/>
    </source>
</evidence>
<accession>A0A0A8VL68</accession>
<dbReference type="RefSeq" id="WP_055341484.1">
    <property type="nucleotide sequence ID" value="NZ_CDLJ01000002.1"/>
</dbReference>
<dbReference type="CDD" id="cd00093">
    <property type="entry name" value="HTH_XRE"/>
    <property type="match status" value="1"/>
</dbReference>
<protein>
    <submittedName>
        <fullName evidence="4">Putative transcriptional regulator</fullName>
    </submittedName>
</protein>
<sequence length="154" mass="17329">MNQIQIGRFIADCRKKSNMTQNKLAEKLGITDRAVSKWETGKSIPDPSIMLELCEILNISVNELLCGKKLDEKEEKKEAQQNTLSMIMAKGELENFRILTEILIFAGIIIATTLTSILAVTTLQKIITLIVGCFVWGYGLWMRIKLGKAIKRIS</sequence>
<proteinExistence type="predicted"/>
<dbReference type="OrthoDB" id="9801008at2"/>
<keyword evidence="1" id="KW-0238">DNA-binding</keyword>
<keyword evidence="2" id="KW-1133">Transmembrane helix</keyword>
<reference evidence="4 5" key="1">
    <citation type="submission" date="2015-01" db="EMBL/GenBank/DDBJ databases">
        <authorList>
            <person name="Aslett A.Martin."/>
            <person name="De Silva Nishadi"/>
        </authorList>
    </citation>
    <scope>NUCLEOTIDE SEQUENCE [LARGE SCALE GENOMIC DNA]</scope>
    <source>
        <strain evidence="4 5">R28058</strain>
    </source>
</reference>
<dbReference type="SUPFAM" id="SSF47413">
    <property type="entry name" value="lambda repressor-like DNA-binding domains"/>
    <property type="match status" value="1"/>
</dbReference>
<gene>
    <name evidence="4" type="primary">HipB</name>
    <name evidence="4" type="ORF">R28058_06781</name>
</gene>
<evidence type="ECO:0000313" key="5">
    <source>
        <dbReference type="Proteomes" id="UP000049127"/>
    </source>
</evidence>
<name>A0A0A8VL68_PARSO</name>
<dbReference type="Pfam" id="PF01381">
    <property type="entry name" value="HTH_3"/>
    <property type="match status" value="1"/>
</dbReference>
<dbReference type="Proteomes" id="UP000049127">
    <property type="component" value="Unassembled WGS sequence"/>
</dbReference>
<feature type="domain" description="HTH cro/C1-type" evidence="3">
    <location>
        <begin position="10"/>
        <end position="64"/>
    </location>
</feature>
<organism evidence="4 5">
    <name type="scientific">Paraclostridium sordellii</name>
    <name type="common">Clostridium sordellii</name>
    <dbReference type="NCBI Taxonomy" id="1505"/>
    <lineage>
        <taxon>Bacteria</taxon>
        <taxon>Bacillati</taxon>
        <taxon>Bacillota</taxon>
        <taxon>Clostridia</taxon>
        <taxon>Peptostreptococcales</taxon>
        <taxon>Peptostreptococcaceae</taxon>
        <taxon>Paraclostridium</taxon>
    </lineage>
</organism>
<dbReference type="InterPro" id="IPR010982">
    <property type="entry name" value="Lambda_DNA-bd_dom_sf"/>
</dbReference>